<evidence type="ECO:0000313" key="7">
    <source>
        <dbReference type="EMBL" id="AZN70640.1"/>
    </source>
</evidence>
<feature type="domain" description="Thiamin pyrophosphokinase thiamin-binding" evidence="6">
    <location>
        <begin position="149"/>
        <end position="212"/>
    </location>
</feature>
<dbReference type="PANTHER" id="PTHR41299">
    <property type="entry name" value="THIAMINE PYROPHOSPHOKINASE"/>
    <property type="match status" value="1"/>
</dbReference>
<evidence type="ECO:0000256" key="4">
    <source>
        <dbReference type="ARBA" id="ARBA00022840"/>
    </source>
</evidence>
<evidence type="ECO:0000256" key="1">
    <source>
        <dbReference type="ARBA" id="ARBA00022679"/>
    </source>
</evidence>
<dbReference type="Pfam" id="PF04265">
    <property type="entry name" value="TPK_B1_binding"/>
    <property type="match status" value="1"/>
</dbReference>
<keyword evidence="3 7" id="KW-0418">Kinase</keyword>
<keyword evidence="4" id="KW-0067">ATP-binding</keyword>
<protein>
    <recommendedName>
        <fullName evidence="5">Thiamine diphosphokinase</fullName>
        <ecNumber evidence="5">2.7.6.2</ecNumber>
    </recommendedName>
</protein>
<dbReference type="GO" id="GO:0009229">
    <property type="term" value="P:thiamine diphosphate biosynthetic process"/>
    <property type="evidence" value="ECO:0007669"/>
    <property type="project" value="InterPro"/>
</dbReference>
<name>A0A3Q8XLY2_9HYPH</name>
<dbReference type="InterPro" id="IPR007371">
    <property type="entry name" value="TPK_catalytic"/>
</dbReference>
<dbReference type="EMBL" id="CP032509">
    <property type="protein sequence ID" value="AZN70640.1"/>
    <property type="molecule type" value="Genomic_DNA"/>
</dbReference>
<evidence type="ECO:0000256" key="5">
    <source>
        <dbReference type="NCBIfam" id="TIGR01378"/>
    </source>
</evidence>
<keyword evidence="8" id="KW-1185">Reference proteome</keyword>
<evidence type="ECO:0000313" key="8">
    <source>
        <dbReference type="Proteomes" id="UP000268192"/>
    </source>
</evidence>
<dbReference type="InterPro" id="IPR007373">
    <property type="entry name" value="Thiamin_PyroPKinase_B1-bd"/>
</dbReference>
<dbReference type="EC" id="2.7.6.2" evidence="5"/>
<dbReference type="SUPFAM" id="SSF63999">
    <property type="entry name" value="Thiamin pyrophosphokinase, catalytic domain"/>
    <property type="match status" value="1"/>
</dbReference>
<evidence type="ECO:0000256" key="3">
    <source>
        <dbReference type="ARBA" id="ARBA00022777"/>
    </source>
</evidence>
<dbReference type="KEGG" id="abaw:D5400_04560"/>
<dbReference type="PANTHER" id="PTHR41299:SF1">
    <property type="entry name" value="THIAMINE PYROPHOSPHOKINASE"/>
    <property type="match status" value="1"/>
</dbReference>
<dbReference type="Gene3D" id="3.40.50.10240">
    <property type="entry name" value="Thiamin pyrophosphokinase, catalytic domain"/>
    <property type="match status" value="1"/>
</dbReference>
<dbReference type="GO" id="GO:0005524">
    <property type="term" value="F:ATP binding"/>
    <property type="evidence" value="ECO:0007669"/>
    <property type="project" value="UniProtKB-KW"/>
</dbReference>
<keyword evidence="2" id="KW-0547">Nucleotide-binding</keyword>
<dbReference type="NCBIfam" id="TIGR01378">
    <property type="entry name" value="thi_PPkinase"/>
    <property type="match status" value="1"/>
</dbReference>
<dbReference type="CDD" id="cd07995">
    <property type="entry name" value="TPK"/>
    <property type="match status" value="1"/>
</dbReference>
<dbReference type="AlphaFoldDB" id="A0A3Q8XLY2"/>
<dbReference type="GO" id="GO:0006772">
    <property type="term" value="P:thiamine metabolic process"/>
    <property type="evidence" value="ECO:0007669"/>
    <property type="project" value="UniProtKB-UniRule"/>
</dbReference>
<dbReference type="GO" id="GO:0030975">
    <property type="term" value="F:thiamine binding"/>
    <property type="evidence" value="ECO:0007669"/>
    <property type="project" value="InterPro"/>
</dbReference>
<organism evidence="7 8">
    <name type="scientific">Georhizobium profundi</name>
    <dbReference type="NCBI Taxonomy" id="2341112"/>
    <lineage>
        <taxon>Bacteria</taxon>
        <taxon>Pseudomonadati</taxon>
        <taxon>Pseudomonadota</taxon>
        <taxon>Alphaproteobacteria</taxon>
        <taxon>Hyphomicrobiales</taxon>
        <taxon>Rhizobiaceae</taxon>
        <taxon>Georhizobium</taxon>
    </lineage>
</organism>
<reference evidence="7 8" key="1">
    <citation type="submission" date="2018-09" db="EMBL/GenBank/DDBJ databases">
        <title>Marinorhizobium profundi gen. nov., sp. nov., isolated from a deep-sea sediment sample from the New Britain Trench and proposal of Marinorhizobiaceae fam. nov. in the order Rhizobiales of the class Alphaproteobacteria.</title>
        <authorList>
            <person name="Cao J."/>
        </authorList>
    </citation>
    <scope>NUCLEOTIDE SEQUENCE [LARGE SCALE GENOMIC DNA]</scope>
    <source>
        <strain evidence="7 8">WS11</strain>
    </source>
</reference>
<dbReference type="InterPro" id="IPR053149">
    <property type="entry name" value="TPK"/>
</dbReference>
<keyword evidence="1 7" id="KW-0808">Transferase</keyword>
<dbReference type="GO" id="GO:0016301">
    <property type="term" value="F:kinase activity"/>
    <property type="evidence" value="ECO:0007669"/>
    <property type="project" value="UniProtKB-KW"/>
</dbReference>
<dbReference type="Pfam" id="PF04263">
    <property type="entry name" value="TPK_catalytic"/>
    <property type="match status" value="1"/>
</dbReference>
<dbReference type="RefSeq" id="WP_126008085.1">
    <property type="nucleotide sequence ID" value="NZ_CP032509.1"/>
</dbReference>
<dbReference type="OrthoDB" id="9804377at2"/>
<dbReference type="Proteomes" id="UP000268192">
    <property type="component" value="Chromosome"/>
</dbReference>
<evidence type="ECO:0000256" key="2">
    <source>
        <dbReference type="ARBA" id="ARBA00022741"/>
    </source>
</evidence>
<sequence>MQATPTPTDANAHFAVLLSGEVTVTERLKSQIHGARVIAADSGMRHAAALGVTPELWVGDFDSADAGLIESWPDVRREPYPPAKNATDGEIAIETAIERGARRILLVGALGGERSDHAFAHMALAVKLKERGIDVTLTSGEEEGYPLPGAPLTFDLPKGSLFSVLAFADIARLTIEGARYPLHDFDCTFGTTRTISNVAEGPVTIRHTGGPALLLARPNDFSGA</sequence>
<evidence type="ECO:0000259" key="6">
    <source>
        <dbReference type="SMART" id="SM00983"/>
    </source>
</evidence>
<dbReference type="SMART" id="SM00983">
    <property type="entry name" value="TPK_B1_binding"/>
    <property type="match status" value="1"/>
</dbReference>
<proteinExistence type="predicted"/>
<gene>
    <name evidence="7" type="ORF">D5400_04560</name>
</gene>
<dbReference type="GO" id="GO:0004788">
    <property type="term" value="F:thiamine diphosphokinase activity"/>
    <property type="evidence" value="ECO:0007669"/>
    <property type="project" value="UniProtKB-UniRule"/>
</dbReference>
<accession>A0A3Q8XLY2</accession>
<dbReference type="InterPro" id="IPR036759">
    <property type="entry name" value="TPK_catalytic_sf"/>
</dbReference>
<dbReference type="InterPro" id="IPR006282">
    <property type="entry name" value="Thi_PPkinase"/>
</dbReference>